<sequence length="1676" mass="187618">MPFDLNFVRDGDVRETFSWKNIQRSLVEWTQGVEVSERGEKKKGIEENGELLEKLRELGVVRRRGLYSRFGSSSFVIEDPRTGLFYPGGVPSELVVVDEDISPSIVVRILGSLDDPDFQNCGAVSSLHDLIEEKRGVTSVRRMTQSHNTTAEDILPQRLEQMISESLSDDNESMFRSIIQMICGSLPKCGETERTLLVSSHRGKLQTELGNACAMFSSCEAGCLHNVSVVNSEARAQTCVDDDIPLQITVKRERDIEPLVMHLLDQLWVSGAKVSRKKSSVAYVLVGGDEHLCSRELLHAVQRKWPIFILEGSKGYADHLCRLLRRIENMHPNSGVDEIRASTASAAPEVAEILTQGDITVVSAGSSVKEFQQAVLFNLRGDETLRQAWSHYAQWQHNEELYIKQTRSLQVVILLLGILTMSLTIIQSFLQLLYPNVLDDNAVLSGGEHGVRIFMLANNLALIVLPILTSLFQAVLFKSDPASKYVTLRRCSQLMLREIFMYRTQTRGYSVSAVNSQRKRLAGDGLTEIQEAESDDDQPFDAIASEAVSGESVERGDIDERLLDTWSDNEGYFSRQDLLFRRISALSEEVSSAMADAPLWEYKGSLPPAHITETTDDGFSPLSPAGYIKFRLNVACRSYVNSSSYFRSQFNVLTYCVYGFGSIGTMLAAFAVYGTVSNLNLQFWVALTTSAQNALSRFLDYTRVEHLMQEHSKAKESLTVVSSWWSQLEQPTVDTDSQTNRDGLIGRVETCITREVEESGSHMKNLVSRMQKAQVQQENEHELLKHNLETKSSTARLMLIQSLGVGNLSAEKIKAALSDPACPVSSDIVQTLDRIEEIFESRPLDDDELQRYRDLEAGLKHKSFGDLLCEGVKEGNFVPVDVRNMLKDPKLLPRVEEEIDIAKDFSVNRSNLLRLAKVKTEFANQLANFPLRRTLITFKKVLEDLVVSQFEKSLESIGVNLYKLVGTRSEAEYLIGELSSVVASPDWQSQSLDDILVDIKDADILRSIRALGESTVRAMLKRAQRFFTSKSGAPSLLAKIVKFIAVIDIDDLMSDPQSTLDRAAIRADILRERGFARRKSKVELLELLPPAIRQHESVAKQSKTQLVAYFDEIVDGGFEFDVVESVIRSTADEQRPSFLRTPEGQARFFFSIGNVSHDQLFNVSHDVTLRLMAVSPFFTQSFANELRAHYIKSSRGSNGAAEAPSDYVSLVRTAASKSFQLNQFRLVCSTVVDVDLDSLVASQKDRVCLVNLVLDSLVNPAEAWENASDVLLSLTPRIALRLQSLGVQQLLRLFETMASLCRSTFAATVVSHLFEKSHILRFRVDFPQWTKVQCSRFVYSCLATRSRSEISDRVVLDMIDAVDALDGDDEENEEFRDAMYDAIKKPEFNGEPLSFSMFTMLTLLNNLGLVSRDVDGVIGSVDLMRRLDGIQLSPALFFDTQLVDQFPVSDSTATMLRFVFVFGPFVVFDSLSKSSIVMDLHAVFPRPLHQYLLLIALQQSCIAKGSTESCIQEFYRTVGDGAFDQMFSVLGRLTKHNVQEMVENYLKLQTDDILCRVVGKLHAFPADLGRTTCVHARVALFAVASRGVFHGDYVSKQLFGLDANSFLTALPDDKSRRFGDVVDDEEIAATLCKLSNERIKDWFSFASQIMSAPRDALAIQRVEEAMLLQTLGDCVD</sequence>
<accession>A0A0S4JNR3</accession>
<evidence type="ECO:0000313" key="3">
    <source>
        <dbReference type="EMBL" id="CUG91866.1"/>
    </source>
</evidence>
<organism evidence="3 4">
    <name type="scientific">Bodo saltans</name>
    <name type="common">Flagellated protozoan</name>
    <dbReference type="NCBI Taxonomy" id="75058"/>
    <lineage>
        <taxon>Eukaryota</taxon>
        <taxon>Discoba</taxon>
        <taxon>Euglenozoa</taxon>
        <taxon>Kinetoplastea</taxon>
        <taxon>Metakinetoplastina</taxon>
        <taxon>Eubodonida</taxon>
        <taxon>Bodonidae</taxon>
        <taxon>Bodo</taxon>
    </lineage>
</organism>
<protein>
    <submittedName>
        <fullName evidence="3">Transmembrane protein, putative</fullName>
    </submittedName>
</protein>
<keyword evidence="4" id="KW-1185">Reference proteome</keyword>
<feature type="domain" description="SMODS and SLOG-associating 2TM effector" evidence="2">
    <location>
        <begin position="627"/>
        <end position="756"/>
    </location>
</feature>
<feature type="transmembrane region" description="Helical" evidence="1">
    <location>
        <begin position="453"/>
        <end position="477"/>
    </location>
</feature>
<evidence type="ECO:0000259" key="2">
    <source>
        <dbReference type="Pfam" id="PF18181"/>
    </source>
</evidence>
<keyword evidence="1" id="KW-0472">Membrane</keyword>
<dbReference type="VEuPathDB" id="TriTrypDB:BSAL_34530"/>
<dbReference type="InterPro" id="IPR040884">
    <property type="entry name" value="SLATT_1"/>
</dbReference>
<keyword evidence="1 3" id="KW-0812">Transmembrane</keyword>
<evidence type="ECO:0000256" key="1">
    <source>
        <dbReference type="SAM" id="Phobius"/>
    </source>
</evidence>
<feature type="transmembrane region" description="Helical" evidence="1">
    <location>
        <begin position="652"/>
        <end position="673"/>
    </location>
</feature>
<dbReference type="OrthoDB" id="10675973at2759"/>
<proteinExistence type="predicted"/>
<dbReference type="Proteomes" id="UP000051952">
    <property type="component" value="Unassembled WGS sequence"/>
</dbReference>
<dbReference type="EMBL" id="CYKH01001976">
    <property type="protein sequence ID" value="CUG91866.1"/>
    <property type="molecule type" value="Genomic_DNA"/>
</dbReference>
<name>A0A0S4JNR3_BODSA</name>
<feature type="transmembrane region" description="Helical" evidence="1">
    <location>
        <begin position="411"/>
        <end position="433"/>
    </location>
</feature>
<gene>
    <name evidence="3" type="ORF">BSAL_34530</name>
</gene>
<keyword evidence="1" id="KW-1133">Transmembrane helix</keyword>
<evidence type="ECO:0000313" key="4">
    <source>
        <dbReference type="Proteomes" id="UP000051952"/>
    </source>
</evidence>
<reference evidence="4" key="1">
    <citation type="submission" date="2015-09" db="EMBL/GenBank/DDBJ databases">
        <authorList>
            <consortium name="Pathogen Informatics"/>
        </authorList>
    </citation>
    <scope>NUCLEOTIDE SEQUENCE [LARGE SCALE GENOMIC DNA]</scope>
    <source>
        <strain evidence="4">Lake Konstanz</strain>
    </source>
</reference>
<dbReference type="Pfam" id="PF18181">
    <property type="entry name" value="SLATT_1"/>
    <property type="match status" value="1"/>
</dbReference>